<organism evidence="7 8">
    <name type="scientific">Marinomonas posidonica (strain CECT 7376 / NCIMB 14433 / IVIA-Po-181)</name>
    <dbReference type="NCBI Taxonomy" id="491952"/>
    <lineage>
        <taxon>Bacteria</taxon>
        <taxon>Pseudomonadati</taxon>
        <taxon>Pseudomonadota</taxon>
        <taxon>Gammaproteobacteria</taxon>
        <taxon>Oceanospirillales</taxon>
        <taxon>Oceanospirillaceae</taxon>
        <taxon>Marinomonas</taxon>
    </lineage>
</organism>
<dbReference type="Pfam" id="PF22780">
    <property type="entry name" value="HI0933_like_1st"/>
    <property type="match status" value="1"/>
</dbReference>
<sequence>MDKQDVIIIGAGASGLMCAATAAYRGRKVLVLDHANKAGKKILMSGGGRCNFTNMDAAPKHFLSDNPHFCISALRRYTPQDFVDLVDRHGLDYVEKAPGQLFCEHSAKDLLAILMTEVEWSGADIKLNIKVVKIDYQDDMTLVTTNQGVFACDSLVVATGGLSIPTMGATGFGYDMAKQVGHEVLPTRASLVPITVQPERKEQFAALSGIACDITATSKGVSFQEPMLFTHRGVSGPAILQITNFWQPGESLGINLIPNLTLESLMALRQEAPKKSFEGYLSSLLPKRLVELVKVRFDWLDQRSAQTSNEQIEQLFQYLSHYDIAPNGTEGYRTAEVTLGGVNTKEISSKTFESQKQKGLYFIGEVLDVTGWLGGYNFQWAWASGFAAGQYV</sequence>
<dbReference type="PRINTS" id="PR00411">
    <property type="entry name" value="PNDRDTASEI"/>
</dbReference>
<accession>F6CXY7</accession>
<dbReference type="EMBL" id="CP002771">
    <property type="protein sequence ID" value="AEF54549.1"/>
    <property type="molecule type" value="Genomic_DNA"/>
</dbReference>
<dbReference type="PANTHER" id="PTHR42887:SF2">
    <property type="entry name" value="OS12G0638800 PROTEIN"/>
    <property type="match status" value="1"/>
</dbReference>
<dbReference type="Gene3D" id="2.40.30.10">
    <property type="entry name" value="Translation factors"/>
    <property type="match status" value="1"/>
</dbReference>
<dbReference type="NCBIfam" id="TIGR00275">
    <property type="entry name" value="aminoacetone oxidase family FAD-binding enzyme"/>
    <property type="match status" value="1"/>
</dbReference>
<dbReference type="HOGENOM" id="CLU_025174_2_0_6"/>
<evidence type="ECO:0000313" key="8">
    <source>
        <dbReference type="Proteomes" id="UP000009230"/>
    </source>
</evidence>
<reference evidence="7 8" key="1">
    <citation type="journal article" date="2012" name="Stand. Genomic Sci.">
        <title>Complete genome sequence of Marinomonas posidonica type strain (IVIA-Po-181(T)).</title>
        <authorList>
            <person name="Lucas-Elio P."/>
            <person name="Goodwin L."/>
            <person name="Woyke T."/>
            <person name="Pitluck S."/>
            <person name="Nolan M."/>
            <person name="Kyrpides N.C."/>
            <person name="Detter J.C."/>
            <person name="Copeland A."/>
            <person name="Lu M."/>
            <person name="Bruce D."/>
            <person name="Detter C."/>
            <person name="Tapia R."/>
            <person name="Han S."/>
            <person name="Land M.L."/>
            <person name="Ivanova N."/>
            <person name="Mikhailova N."/>
            <person name="Johnston A.W."/>
            <person name="Sanchez-Amat A."/>
        </authorList>
    </citation>
    <scope>NUCLEOTIDE SEQUENCE [LARGE SCALE GENOMIC DNA]</scope>
    <source>
        <strain evidence="8">CECT 7376 / NCIMB 14433 / IVIA-Po-181</strain>
    </source>
</reference>
<dbReference type="AlphaFoldDB" id="F6CXY7"/>
<dbReference type="InterPro" id="IPR004792">
    <property type="entry name" value="BaiN-like"/>
</dbReference>
<dbReference type="InterPro" id="IPR036188">
    <property type="entry name" value="FAD/NAD-bd_sf"/>
</dbReference>
<evidence type="ECO:0000259" key="5">
    <source>
        <dbReference type="Pfam" id="PF03486"/>
    </source>
</evidence>
<dbReference type="InterPro" id="IPR057661">
    <property type="entry name" value="RsdA/BaiN/AoA(So)_Rossmann"/>
</dbReference>
<dbReference type="SUPFAM" id="SSF51905">
    <property type="entry name" value="FAD/NAD(P)-binding domain"/>
    <property type="match status" value="1"/>
</dbReference>
<protein>
    <submittedName>
        <fullName evidence="7">HI0933 family protein</fullName>
    </submittedName>
</protein>
<evidence type="ECO:0000256" key="2">
    <source>
        <dbReference type="ARBA" id="ARBA00022630"/>
    </source>
</evidence>
<dbReference type="Gene3D" id="1.10.8.260">
    <property type="entry name" value="HI0933 insert domain-like"/>
    <property type="match status" value="1"/>
</dbReference>
<dbReference type="InterPro" id="IPR023166">
    <property type="entry name" value="BaiN-like_dom_sf"/>
</dbReference>
<dbReference type="SUPFAM" id="SSF160996">
    <property type="entry name" value="HI0933 insert domain-like"/>
    <property type="match status" value="1"/>
</dbReference>
<keyword evidence="4" id="KW-0472">Membrane</keyword>
<evidence type="ECO:0000259" key="6">
    <source>
        <dbReference type="Pfam" id="PF22780"/>
    </source>
</evidence>
<dbReference type="eggNOG" id="COG2081">
    <property type="taxonomic scope" value="Bacteria"/>
</dbReference>
<dbReference type="InterPro" id="IPR055178">
    <property type="entry name" value="RsdA/BaiN/AoA(So)-like_dom"/>
</dbReference>
<keyword evidence="3" id="KW-0274">FAD</keyword>
<keyword evidence="4" id="KW-1133">Transmembrane helix</keyword>
<feature type="domain" description="RsdA/BaiN/AoA(So)-like Rossmann fold-like" evidence="5">
    <location>
        <begin position="5"/>
        <end position="390"/>
    </location>
</feature>
<dbReference type="Proteomes" id="UP000009230">
    <property type="component" value="Chromosome"/>
</dbReference>
<dbReference type="PANTHER" id="PTHR42887">
    <property type="entry name" value="OS12G0638800 PROTEIN"/>
    <property type="match status" value="1"/>
</dbReference>
<dbReference type="KEGG" id="mpc:Mar181_1506"/>
<keyword evidence="2" id="KW-0285">Flavoprotein</keyword>
<dbReference type="RefSeq" id="WP_013796024.1">
    <property type="nucleotide sequence ID" value="NC_015559.1"/>
</dbReference>
<gene>
    <name evidence="7" type="ordered locus">Mar181_1506</name>
</gene>
<evidence type="ECO:0000313" key="7">
    <source>
        <dbReference type="EMBL" id="AEF54549.1"/>
    </source>
</evidence>
<comment type="cofactor">
    <cofactor evidence="1">
        <name>FAD</name>
        <dbReference type="ChEBI" id="CHEBI:57692"/>
    </cofactor>
</comment>
<feature type="domain" description="RsdA/BaiN/AoA(So)-like insert" evidence="6">
    <location>
        <begin position="188"/>
        <end position="337"/>
    </location>
</feature>
<dbReference type="Gene3D" id="3.50.50.60">
    <property type="entry name" value="FAD/NAD(P)-binding domain"/>
    <property type="match status" value="1"/>
</dbReference>
<dbReference type="Pfam" id="PF03486">
    <property type="entry name" value="HI0933_like"/>
    <property type="match status" value="1"/>
</dbReference>
<keyword evidence="4" id="KW-0812">Transmembrane</keyword>
<keyword evidence="8" id="KW-1185">Reference proteome</keyword>
<feature type="transmembrane region" description="Helical" evidence="4">
    <location>
        <begin position="6"/>
        <end position="24"/>
    </location>
</feature>
<name>F6CXY7_MARPP</name>
<evidence type="ECO:0000256" key="3">
    <source>
        <dbReference type="ARBA" id="ARBA00022827"/>
    </source>
</evidence>
<evidence type="ECO:0000256" key="4">
    <source>
        <dbReference type="SAM" id="Phobius"/>
    </source>
</evidence>
<proteinExistence type="predicted"/>
<evidence type="ECO:0000256" key="1">
    <source>
        <dbReference type="ARBA" id="ARBA00001974"/>
    </source>
</evidence>